<accession>A0A1S3P2P4</accession>
<dbReference type="STRING" id="8030.ENSSSAP00000119779"/>
<dbReference type="SUPFAM" id="SSF53067">
    <property type="entry name" value="Actin-like ATPase domain"/>
    <property type="match status" value="2"/>
</dbReference>
<evidence type="ECO:0000256" key="2">
    <source>
        <dbReference type="RuleBase" id="RU000487"/>
    </source>
</evidence>
<dbReference type="PRINTS" id="PR00190">
    <property type="entry name" value="ACTIN"/>
</dbReference>
<dbReference type="GeneID" id="106582867"/>
<sequence length="369" mass="40009">MTAVDSSEDFKQNVAIVIDPGSGSIKAGFSGDEKPHKVLRSVVGLSKKDQTECYFGNNILCKDSDDLILKRPITSGMISDWDSLEKLWSHVLYEELQVCPEEHGILMTDPAFSPISNREKTAELLFEGFGAPAMYVGYQPVLSMYSYGLVTGLVVDSGAGCTSVSPVCNGYCLPHATFHMDVAGKGVSDYLSKLLADVGHGSALQQKSSVQEMKKQSCYVSQLSSEDKGTPLDYQLPDGTTITLGDERFRGPEILFCPSDAGMSQPGVHILAMNSLQKCAPEWQAALMANVALCGGSSMFSGFPERLQAEMEKLAPRDSIIGMLSGAHREFASWVGGSIITCLSSFQPMWVKGQEYQEEGSSVVRNKCY</sequence>
<dbReference type="FunFam" id="3.30.420.40:FF:000050">
    <property type="entry name" value="Actin, alpha skeletal muscle"/>
    <property type="match status" value="1"/>
</dbReference>
<keyword evidence="3" id="KW-1185">Reference proteome</keyword>
<dbReference type="RefSeq" id="XP_014021908.1">
    <property type="nucleotide sequence ID" value="XM_014166433.2"/>
</dbReference>
<dbReference type="Proteomes" id="UP001652741">
    <property type="component" value="Chromosome ssa22"/>
</dbReference>
<dbReference type="PANTHER" id="PTHR11937">
    <property type="entry name" value="ACTIN"/>
    <property type="match status" value="1"/>
</dbReference>
<comment type="similarity">
    <text evidence="1 2">Belongs to the actin family.</text>
</comment>
<dbReference type="Gene3D" id="3.90.640.10">
    <property type="entry name" value="Actin, Chain A, domain 4"/>
    <property type="match status" value="1"/>
</dbReference>
<dbReference type="Pfam" id="PF00022">
    <property type="entry name" value="Actin"/>
    <property type="match status" value="1"/>
</dbReference>
<dbReference type="PaxDb" id="8030-ENSSSAP00000119779"/>
<dbReference type="OrthoDB" id="9862123at2759"/>
<gene>
    <name evidence="4" type="primary">LOC106582867</name>
</gene>
<proteinExistence type="inferred from homology"/>
<evidence type="ECO:0000313" key="3">
    <source>
        <dbReference type="Proteomes" id="UP001652741"/>
    </source>
</evidence>
<dbReference type="Gene3D" id="3.30.420.40">
    <property type="match status" value="2"/>
</dbReference>
<protein>
    <submittedName>
        <fullName evidence="4">Actin-3</fullName>
    </submittedName>
</protein>
<evidence type="ECO:0000256" key="1">
    <source>
        <dbReference type="ARBA" id="ARBA00006752"/>
    </source>
</evidence>
<evidence type="ECO:0000313" key="4">
    <source>
        <dbReference type="RefSeq" id="XP_014021908.1"/>
    </source>
</evidence>
<dbReference type="InterPro" id="IPR043129">
    <property type="entry name" value="ATPase_NBD"/>
</dbReference>
<dbReference type="AlphaFoldDB" id="A0A1S3P2P4"/>
<dbReference type="SMART" id="SM00268">
    <property type="entry name" value="ACTIN"/>
    <property type="match status" value="1"/>
</dbReference>
<name>A0A1S3P2P4_SALSA</name>
<reference evidence="4" key="1">
    <citation type="submission" date="2025-08" db="UniProtKB">
        <authorList>
            <consortium name="RefSeq"/>
        </authorList>
    </citation>
    <scope>IDENTIFICATION</scope>
</reference>
<dbReference type="KEGG" id="sasa:106582867"/>
<dbReference type="InterPro" id="IPR004000">
    <property type="entry name" value="Actin"/>
</dbReference>
<organism evidence="3 4">
    <name type="scientific">Salmo salar</name>
    <name type="common">Atlantic salmon</name>
    <dbReference type="NCBI Taxonomy" id="8030"/>
    <lineage>
        <taxon>Eukaryota</taxon>
        <taxon>Metazoa</taxon>
        <taxon>Chordata</taxon>
        <taxon>Craniata</taxon>
        <taxon>Vertebrata</taxon>
        <taxon>Euteleostomi</taxon>
        <taxon>Actinopterygii</taxon>
        <taxon>Neopterygii</taxon>
        <taxon>Teleostei</taxon>
        <taxon>Protacanthopterygii</taxon>
        <taxon>Salmoniformes</taxon>
        <taxon>Salmonidae</taxon>
        <taxon>Salmoninae</taxon>
        <taxon>Salmo</taxon>
    </lineage>
</organism>